<accession>A0A0H5DR09</accession>
<name>A0A0H5DR09_9BACT</name>
<sequence length="272" mass="31159">MQPISNRQILRQIQSAWDNCKETAGKLSVEQRQILVNVISSDCTDLELIRFLFQNQMCGRTSIHSLFNLNPEFDQAFTKRKIALLSGVRSSKDFHFVMSRYLTGNLYCRLRSYAYDFWDAYLRGERTNVVRVLDNMIVDEGIEETTILCYLANAPASYLLTDDGLQARFLEYRGKDLFSCYHSHIASLPSMDFTSLIGALKARDFPGITDALTQLISAKIPLKQIALCFLQHAPHFGCRDQTHIQCDEEMLWRTGIYGGSLTDLVRLFQDDV</sequence>
<gene>
    <name evidence="1" type="ORF">ELAC_1690</name>
</gene>
<dbReference type="EMBL" id="CWGJ01000025">
    <property type="protein sequence ID" value="CRX39017.1"/>
    <property type="molecule type" value="Genomic_DNA"/>
</dbReference>
<protein>
    <submittedName>
        <fullName evidence="1">Uncharacterized protein</fullName>
    </submittedName>
</protein>
<organism evidence="1 2">
    <name type="scientific">Estrella lausannensis</name>
    <dbReference type="NCBI Taxonomy" id="483423"/>
    <lineage>
        <taxon>Bacteria</taxon>
        <taxon>Pseudomonadati</taxon>
        <taxon>Chlamydiota</taxon>
        <taxon>Chlamydiia</taxon>
        <taxon>Parachlamydiales</taxon>
        <taxon>Candidatus Criblamydiaceae</taxon>
        <taxon>Estrella</taxon>
    </lineage>
</organism>
<keyword evidence="2" id="KW-1185">Reference proteome</keyword>
<reference evidence="2" key="1">
    <citation type="submission" date="2015-06" db="EMBL/GenBank/DDBJ databases">
        <authorList>
            <person name="Bertelli C."/>
        </authorList>
    </citation>
    <scope>NUCLEOTIDE SEQUENCE [LARGE SCALE GENOMIC DNA]</scope>
    <source>
        <strain evidence="2">CRIB-30</strain>
    </source>
</reference>
<dbReference type="AlphaFoldDB" id="A0A0H5DR09"/>
<evidence type="ECO:0000313" key="1">
    <source>
        <dbReference type="EMBL" id="CRX39017.1"/>
    </source>
</evidence>
<evidence type="ECO:0000313" key="2">
    <source>
        <dbReference type="Proteomes" id="UP000220251"/>
    </source>
</evidence>
<dbReference type="Proteomes" id="UP000220251">
    <property type="component" value="Unassembled WGS sequence"/>
</dbReference>
<proteinExistence type="predicted"/>
<dbReference type="RefSeq" id="WP_098038874.1">
    <property type="nucleotide sequence ID" value="NZ_CWGJ01000025.1"/>
</dbReference>